<gene>
    <name evidence="2" type="ORF">M951_chr2111</name>
</gene>
<name>A0A060DAU6_9EUKA</name>
<sequence>MFSIILFISILNNHFGHYMKIVKKNSDIFVLNLLIKYNCLLNKKNDIFIIGNIGIGKIALLTKLVNKKNHKHPYIHINSIQFLNNCLENTQYRLDYLRASIGFNFHDSIFYITGYIKSISIKYIKYEQSKSLKYPKYICLLSYKSKTNLLLLDIFDLIFIFTYKSLNYNHLTLKFSINSCRYTLCLFNFYKNSPYFENSFLLYTYSYHSTVLDLDNSIFQCMYNNIRYILTNDINIIQIQKFLKTKTNKLINYYYKKQLIGMRSGVIVLEWNHFIKNMFFYSYIYTKSFLFSPGYLITMTFYIYKNSYCNSNTYDLLHGKFICLLFYQNYYTSYLTYLIINFKILKIKYTLSSILFLLILFIYNYTKLTKIFNFIYKYIFFNNYKNIGILTMIKISKFLRN</sequence>
<dbReference type="EMBL" id="CP006628">
    <property type="protein sequence ID" value="AIB09807.1"/>
    <property type="molecule type" value="Genomic_DNA"/>
</dbReference>
<dbReference type="Proteomes" id="UP000243670">
    <property type="component" value="Nucleomorph 2"/>
</dbReference>
<accession>A0A060DAU6</accession>
<keyword evidence="1" id="KW-1133">Transmembrane helix</keyword>
<reference evidence="2 3" key="1">
    <citation type="journal article" date="2014" name="BMC Genomics">
        <title>Nucleomorph and plastid genome sequences of the chlorarachniophyte Lotharella oceanica: convergent reductive evolution and frequent recombination in nucleomorph-bearing algae.</title>
        <authorList>
            <person name="Tanifuji G."/>
            <person name="Onodera N.T."/>
            <person name="Brown M.W."/>
            <person name="Curtis B.A."/>
            <person name="Roger A.J."/>
            <person name="Ka-Shu Wong G."/>
            <person name="Melkonian M."/>
            <person name="Archibald J.M."/>
        </authorList>
    </citation>
    <scope>NUCLEOTIDE SEQUENCE [LARGE SCALE GENOMIC DNA]</scope>
    <source>
        <strain evidence="2 3">CCMP622</strain>
    </source>
</reference>
<dbReference type="AlphaFoldDB" id="A0A060DAU6"/>
<feature type="transmembrane region" description="Helical" evidence="1">
    <location>
        <begin position="316"/>
        <end position="340"/>
    </location>
</feature>
<feature type="transmembrane region" description="Helical" evidence="1">
    <location>
        <begin position="284"/>
        <end position="304"/>
    </location>
</feature>
<protein>
    <submittedName>
        <fullName evidence="2">Uncharacterized protein</fullName>
    </submittedName>
</protein>
<evidence type="ECO:0000313" key="3">
    <source>
        <dbReference type="Proteomes" id="UP000243670"/>
    </source>
</evidence>
<geneLocation type="nucleomorph" evidence="2"/>
<keyword evidence="2" id="KW-0542">Nucleomorph</keyword>
<keyword evidence="1" id="KW-0812">Transmembrane</keyword>
<organism evidence="2 3">
    <name type="scientific">Lotharella oceanica</name>
    <dbReference type="NCBI Taxonomy" id="641309"/>
    <lineage>
        <taxon>Eukaryota</taxon>
        <taxon>Sar</taxon>
        <taxon>Rhizaria</taxon>
        <taxon>Cercozoa</taxon>
        <taxon>Chlorarachniophyceae</taxon>
        <taxon>Lotharella</taxon>
    </lineage>
</organism>
<keyword evidence="1" id="KW-0472">Membrane</keyword>
<feature type="transmembrane region" description="Helical" evidence="1">
    <location>
        <begin position="347"/>
        <end position="365"/>
    </location>
</feature>
<evidence type="ECO:0000256" key="1">
    <source>
        <dbReference type="SAM" id="Phobius"/>
    </source>
</evidence>
<evidence type="ECO:0000313" key="2">
    <source>
        <dbReference type="EMBL" id="AIB09807.1"/>
    </source>
</evidence>
<proteinExistence type="predicted"/>